<organism evidence="1 2">
    <name type="scientific">Gryllotalpicola koreensis</name>
    <dbReference type="NCBI Taxonomy" id="993086"/>
    <lineage>
        <taxon>Bacteria</taxon>
        <taxon>Bacillati</taxon>
        <taxon>Actinomycetota</taxon>
        <taxon>Actinomycetes</taxon>
        <taxon>Micrococcales</taxon>
        <taxon>Microbacteriaceae</taxon>
        <taxon>Gryllotalpicola</taxon>
    </lineage>
</organism>
<reference evidence="2" key="1">
    <citation type="journal article" date="2019" name="Int. J. Syst. Evol. Microbiol.">
        <title>The Global Catalogue of Microorganisms (GCM) 10K type strain sequencing project: providing services to taxonomists for standard genome sequencing and annotation.</title>
        <authorList>
            <consortium name="The Broad Institute Genomics Platform"/>
            <consortium name="The Broad Institute Genome Sequencing Center for Infectious Disease"/>
            <person name="Wu L."/>
            <person name="Ma J."/>
        </authorList>
    </citation>
    <scope>NUCLEOTIDE SEQUENCE [LARGE SCALE GENOMIC DNA]</scope>
    <source>
        <strain evidence="2">JCM 17591</strain>
    </source>
</reference>
<gene>
    <name evidence="1" type="ORF">GCM10022287_00750</name>
</gene>
<dbReference type="Proteomes" id="UP001501079">
    <property type="component" value="Unassembled WGS sequence"/>
</dbReference>
<keyword evidence="2" id="KW-1185">Reference proteome</keyword>
<name>A0ABP7ZQ54_9MICO</name>
<sequence>MTRAVGPRGHSPLGAWRAATHRVAAPSASRTLETVGPLEAALAAVIALRPAGGTVVTVETTGGAVIAVKATLRAVVPVETTRRTVIAIETSSRALVIAVATRGAVIAVEAAGRARITVAALGVGALETALAAVLLTLSLEPFLALEPLGAGVLATVSRVATRDARLGRPAALLRRCLVG</sequence>
<dbReference type="EMBL" id="BAABBW010000001">
    <property type="protein sequence ID" value="GAA4167382.1"/>
    <property type="molecule type" value="Genomic_DNA"/>
</dbReference>
<comment type="caution">
    <text evidence="1">The sequence shown here is derived from an EMBL/GenBank/DDBJ whole genome shotgun (WGS) entry which is preliminary data.</text>
</comment>
<proteinExistence type="predicted"/>
<accession>A0ABP7ZQ54</accession>
<protein>
    <submittedName>
        <fullName evidence="1">Uncharacterized protein</fullName>
    </submittedName>
</protein>
<evidence type="ECO:0000313" key="1">
    <source>
        <dbReference type="EMBL" id="GAA4167382.1"/>
    </source>
</evidence>
<evidence type="ECO:0000313" key="2">
    <source>
        <dbReference type="Proteomes" id="UP001501079"/>
    </source>
</evidence>